<dbReference type="SUPFAM" id="SSF48008">
    <property type="entry name" value="GntR ligand-binding domain-like"/>
    <property type="match status" value="1"/>
</dbReference>
<keyword evidence="6" id="KW-1185">Reference proteome</keyword>
<dbReference type="InterPro" id="IPR036388">
    <property type="entry name" value="WH-like_DNA-bd_sf"/>
</dbReference>
<keyword evidence="1" id="KW-0805">Transcription regulation</keyword>
<accession>A0A1Q9AU57</accession>
<dbReference type="InterPro" id="IPR011711">
    <property type="entry name" value="GntR_C"/>
</dbReference>
<protein>
    <recommendedName>
        <fullName evidence="4">HTH gntR-type domain-containing protein</fullName>
    </recommendedName>
</protein>
<dbReference type="Proteomes" id="UP000186364">
    <property type="component" value="Unassembled WGS sequence"/>
</dbReference>
<dbReference type="InterPro" id="IPR008920">
    <property type="entry name" value="TF_FadR/GntR_C"/>
</dbReference>
<evidence type="ECO:0000256" key="1">
    <source>
        <dbReference type="ARBA" id="ARBA00023015"/>
    </source>
</evidence>
<gene>
    <name evidence="5" type="ORF">BJF93_23280</name>
</gene>
<dbReference type="AlphaFoldDB" id="A0A1Q9AU57"/>
<dbReference type="EMBL" id="MKIP01000054">
    <property type="protein sequence ID" value="OLP58945.1"/>
    <property type="molecule type" value="Genomic_DNA"/>
</dbReference>
<dbReference type="SUPFAM" id="SSF46785">
    <property type="entry name" value="Winged helix' DNA-binding domain"/>
    <property type="match status" value="1"/>
</dbReference>
<organism evidence="5 6">
    <name type="scientific">Xaviernesmea oryzae</name>
    <dbReference type="NCBI Taxonomy" id="464029"/>
    <lineage>
        <taxon>Bacteria</taxon>
        <taxon>Pseudomonadati</taxon>
        <taxon>Pseudomonadota</taxon>
        <taxon>Alphaproteobacteria</taxon>
        <taxon>Hyphomicrobiales</taxon>
        <taxon>Rhizobiaceae</taxon>
        <taxon>Rhizobium/Agrobacterium group</taxon>
        <taxon>Xaviernesmea</taxon>
    </lineage>
</organism>
<evidence type="ECO:0000259" key="4">
    <source>
        <dbReference type="PROSITE" id="PS50949"/>
    </source>
</evidence>
<reference evidence="5 6" key="1">
    <citation type="submission" date="2016-09" db="EMBL/GenBank/DDBJ databases">
        <title>Rhizobium sp. nov., a novel species isolated from the rice rhizosphere.</title>
        <authorList>
            <person name="Zhao J."/>
            <person name="Zhang X."/>
        </authorList>
    </citation>
    <scope>NUCLEOTIDE SEQUENCE [LARGE SCALE GENOMIC DNA]</scope>
    <source>
        <strain evidence="5 6">1.7048</strain>
    </source>
</reference>
<dbReference type="Gene3D" id="1.20.120.530">
    <property type="entry name" value="GntR ligand-binding domain-like"/>
    <property type="match status" value="1"/>
</dbReference>
<comment type="caution">
    <text evidence="5">The sequence shown here is derived from an EMBL/GenBank/DDBJ whole genome shotgun (WGS) entry which is preliminary data.</text>
</comment>
<dbReference type="Pfam" id="PF07729">
    <property type="entry name" value="FCD"/>
    <property type="match status" value="1"/>
</dbReference>
<sequence length="229" mass="25795">MNKTKTPPKVPLGERVYEDLRTAIVLGELASGQVFNEADLIQRYGVSTSPLKEALTRLRQDGLVKVIPRRGYTVADLTLRDFHELMQMRLVIEGAAAELAAPRISDEHIAEMRRLSATVLIVAKPASYRPFMQANQSFHELIATIADNGRLLKATKQTFDEVQRLLFAGINEQDDKDLSHDHDEIIAALARRNGGAARQAVIQHVKQSRDRVIDRMLRRDARLDHLTLT</sequence>
<dbReference type="RefSeq" id="WP_170854977.1">
    <property type="nucleotide sequence ID" value="NZ_FOAM01000017.1"/>
</dbReference>
<keyword evidence="2" id="KW-0238">DNA-binding</keyword>
<evidence type="ECO:0000256" key="2">
    <source>
        <dbReference type="ARBA" id="ARBA00023125"/>
    </source>
</evidence>
<dbReference type="CDD" id="cd07377">
    <property type="entry name" value="WHTH_GntR"/>
    <property type="match status" value="1"/>
</dbReference>
<dbReference type="PANTHER" id="PTHR43537">
    <property type="entry name" value="TRANSCRIPTIONAL REGULATOR, GNTR FAMILY"/>
    <property type="match status" value="1"/>
</dbReference>
<dbReference type="InterPro" id="IPR036390">
    <property type="entry name" value="WH_DNA-bd_sf"/>
</dbReference>
<dbReference type="SMART" id="SM00895">
    <property type="entry name" value="FCD"/>
    <property type="match status" value="1"/>
</dbReference>
<dbReference type="SMART" id="SM00345">
    <property type="entry name" value="HTH_GNTR"/>
    <property type="match status" value="1"/>
</dbReference>
<proteinExistence type="predicted"/>
<dbReference type="GO" id="GO:0003677">
    <property type="term" value="F:DNA binding"/>
    <property type="evidence" value="ECO:0007669"/>
    <property type="project" value="UniProtKB-KW"/>
</dbReference>
<keyword evidence="3" id="KW-0804">Transcription</keyword>
<dbReference type="GO" id="GO:0003700">
    <property type="term" value="F:DNA-binding transcription factor activity"/>
    <property type="evidence" value="ECO:0007669"/>
    <property type="project" value="InterPro"/>
</dbReference>
<name>A0A1Q9AU57_9HYPH</name>
<dbReference type="InterPro" id="IPR000524">
    <property type="entry name" value="Tscrpt_reg_HTH_GntR"/>
</dbReference>
<evidence type="ECO:0000313" key="6">
    <source>
        <dbReference type="Proteomes" id="UP000186364"/>
    </source>
</evidence>
<dbReference type="PANTHER" id="PTHR43537:SF5">
    <property type="entry name" value="UXU OPERON TRANSCRIPTIONAL REGULATOR"/>
    <property type="match status" value="1"/>
</dbReference>
<feature type="domain" description="HTH gntR-type" evidence="4">
    <location>
        <begin position="10"/>
        <end position="77"/>
    </location>
</feature>
<dbReference type="PROSITE" id="PS50949">
    <property type="entry name" value="HTH_GNTR"/>
    <property type="match status" value="1"/>
</dbReference>
<evidence type="ECO:0000256" key="3">
    <source>
        <dbReference type="ARBA" id="ARBA00023163"/>
    </source>
</evidence>
<dbReference type="Pfam" id="PF00392">
    <property type="entry name" value="GntR"/>
    <property type="match status" value="1"/>
</dbReference>
<dbReference type="Gene3D" id="1.10.10.10">
    <property type="entry name" value="Winged helix-like DNA-binding domain superfamily/Winged helix DNA-binding domain"/>
    <property type="match status" value="1"/>
</dbReference>
<evidence type="ECO:0000313" key="5">
    <source>
        <dbReference type="EMBL" id="OLP58945.1"/>
    </source>
</evidence>